<keyword evidence="3" id="KW-1185">Reference proteome</keyword>
<keyword evidence="2" id="KW-0378">Hydrolase</keyword>
<dbReference type="InterPro" id="IPR001466">
    <property type="entry name" value="Beta-lactam-related"/>
</dbReference>
<dbReference type="PANTHER" id="PTHR46825:SF9">
    <property type="entry name" value="BETA-LACTAMASE-RELATED DOMAIN-CONTAINING PROTEIN"/>
    <property type="match status" value="1"/>
</dbReference>
<organism evidence="2 3">
    <name type="scientific">Massilia frigida</name>
    <dbReference type="NCBI Taxonomy" id="2609281"/>
    <lineage>
        <taxon>Bacteria</taxon>
        <taxon>Pseudomonadati</taxon>
        <taxon>Pseudomonadota</taxon>
        <taxon>Betaproteobacteria</taxon>
        <taxon>Burkholderiales</taxon>
        <taxon>Oxalobacteraceae</taxon>
        <taxon>Telluria group</taxon>
        <taxon>Massilia</taxon>
    </lineage>
</organism>
<dbReference type="PANTHER" id="PTHR46825">
    <property type="entry name" value="D-ALANYL-D-ALANINE-CARBOXYPEPTIDASE/ENDOPEPTIDASE AMPH"/>
    <property type="match status" value="1"/>
</dbReference>
<protein>
    <submittedName>
        <fullName evidence="2">Serine hydrolase</fullName>
    </submittedName>
</protein>
<gene>
    <name evidence="2" type="ORF">F2P44_11855</name>
</gene>
<proteinExistence type="predicted"/>
<name>A0ABX0N3R3_9BURK</name>
<evidence type="ECO:0000259" key="1">
    <source>
        <dbReference type="Pfam" id="PF00144"/>
    </source>
</evidence>
<evidence type="ECO:0000313" key="2">
    <source>
        <dbReference type="EMBL" id="NHZ79965.1"/>
    </source>
</evidence>
<feature type="domain" description="Beta-lactamase-related" evidence="1">
    <location>
        <begin position="25"/>
        <end position="339"/>
    </location>
</feature>
<accession>A0ABX0N3R3</accession>
<evidence type="ECO:0000313" key="3">
    <source>
        <dbReference type="Proteomes" id="UP000621455"/>
    </source>
</evidence>
<dbReference type="Proteomes" id="UP000621455">
    <property type="component" value="Unassembled WGS sequence"/>
</dbReference>
<sequence>MSKMSMTNAPTALDKGFAASIDATIVPFYKADEPGATVIVTLDGKTVFRQAYGMANITKQEPMTPEATLRLGSISKQFTAVCILMLFEEGKLRLSDEIMRFLPDYPAQGRQITVEHLLTHSSGIVSFTSKEDFDANIARELTVTDMIDSFKNDPLEFAPGTAFNYNNSGYFLLGAIIETVSGRSYARFVEQRIFVPLGMNRSYYEGHELSPQQVAAGHTHRDGVFVPCDPMSISQVYAAGALVSNVNDMARWENAVASGKLISAANWNKAFTSYRLADGSACGYGYGWEVGTLQQRPMLAHSGGINGFMTCALRLPEDKLFVAVLSNADFGIVDPEYIAHKIGAMAIGAPLVDFEEIKLDAEVLDTYVGVYTVNASEQRTFWRDGGQLLMLRTGGDVTPVHPYSANGFFIKHTLVHMEFVRDTVGAVAKVVLHQHGEVNENPRVTA</sequence>
<dbReference type="EMBL" id="WHJG01000009">
    <property type="protein sequence ID" value="NHZ79965.1"/>
    <property type="molecule type" value="Genomic_DNA"/>
</dbReference>
<reference evidence="2 3" key="1">
    <citation type="submission" date="2019-10" db="EMBL/GenBank/DDBJ databases">
        <title>Taxonomy of Antarctic Massilia spp.: description of Massilia rubra sp. nov., Massilia aquatica sp. nov., Massilia mucilaginosa sp. nov., Massilia frigida sp. nov. isolated from streams, lakes and regoliths.</title>
        <authorList>
            <person name="Holochova P."/>
            <person name="Sedlacek I."/>
            <person name="Kralova S."/>
            <person name="Maslanova I."/>
            <person name="Busse H.-J."/>
            <person name="Stankova E."/>
            <person name="Vrbovska V."/>
            <person name="Kovarovic V."/>
            <person name="Bartak M."/>
            <person name="Svec P."/>
            <person name="Pantucek R."/>
        </authorList>
    </citation>
    <scope>NUCLEOTIDE SEQUENCE [LARGE SCALE GENOMIC DNA]</scope>
    <source>
        <strain evidence="2 3">CCM 8695</strain>
    </source>
</reference>
<dbReference type="InterPro" id="IPR050491">
    <property type="entry name" value="AmpC-like"/>
</dbReference>
<dbReference type="GO" id="GO:0016787">
    <property type="term" value="F:hydrolase activity"/>
    <property type="evidence" value="ECO:0007669"/>
    <property type="project" value="UniProtKB-KW"/>
</dbReference>
<dbReference type="SUPFAM" id="SSF56601">
    <property type="entry name" value="beta-lactamase/transpeptidase-like"/>
    <property type="match status" value="1"/>
</dbReference>
<dbReference type="InterPro" id="IPR012338">
    <property type="entry name" value="Beta-lactam/transpept-like"/>
</dbReference>
<dbReference type="Gene3D" id="3.40.710.10">
    <property type="entry name" value="DD-peptidase/beta-lactamase superfamily"/>
    <property type="match status" value="1"/>
</dbReference>
<comment type="caution">
    <text evidence="2">The sequence shown here is derived from an EMBL/GenBank/DDBJ whole genome shotgun (WGS) entry which is preliminary data.</text>
</comment>
<dbReference type="Pfam" id="PF00144">
    <property type="entry name" value="Beta-lactamase"/>
    <property type="match status" value="1"/>
</dbReference>